<dbReference type="AlphaFoldDB" id="A0A1T5A6P2"/>
<feature type="domain" description="FecR protein" evidence="2">
    <location>
        <begin position="195"/>
        <end position="293"/>
    </location>
</feature>
<keyword evidence="1" id="KW-0812">Transmembrane</keyword>
<sequence>MEITNRIVYLLRGHISRELNAQEQAELLAWGNRDPAFRRLLEEVVSEEGLKAALQAFDAVYGTDQAASISRMERRIADGIRAAEEKSLKRRATHRLQRWIPYAAAVILVLAVGIYINYRTDVPSKTTDTTHLAADIQPGGNRATLKLSGGRTISLSEEQGGIVVVDGDITYEDGNTVTALADRTNGRSDAVQLELATPNGGTYSITLPDGSRVWLNAASTLKYPSRFDGKERIVELEGEAYFDVRSVKSDSGGEPFKVITQGQTVEVLGTQFNISAYPDESETKTTLVKGRVQVTSTIGNRPPIAMEPGQQAITHGAYTDVKQVMADKYTAWKDGFFYFDRLPMREAIAQLARWYDLEISYKGKLSEDNMFAYVERNKPLSAVLRALEKSGLKFEMAQTDGRARLIVLGER</sequence>
<reference evidence="4 5" key="1">
    <citation type="submission" date="2017-02" db="EMBL/GenBank/DDBJ databases">
        <authorList>
            <person name="Peterson S.W."/>
        </authorList>
    </citation>
    <scope>NUCLEOTIDE SEQUENCE [LARGE SCALE GENOMIC DNA]</scope>
    <source>
        <strain evidence="4 5">DSM 22899</strain>
    </source>
</reference>
<organism evidence="4 5">
    <name type="scientific">Parapedobacter luteus</name>
    <dbReference type="NCBI Taxonomy" id="623280"/>
    <lineage>
        <taxon>Bacteria</taxon>
        <taxon>Pseudomonadati</taxon>
        <taxon>Bacteroidota</taxon>
        <taxon>Sphingobacteriia</taxon>
        <taxon>Sphingobacteriales</taxon>
        <taxon>Sphingobacteriaceae</taxon>
        <taxon>Parapedobacter</taxon>
    </lineage>
</organism>
<keyword evidence="5" id="KW-1185">Reference proteome</keyword>
<dbReference type="PANTHER" id="PTHR30273">
    <property type="entry name" value="PERIPLASMIC SIGNAL SENSOR AND SIGMA FACTOR ACTIVATOR FECR-RELATED"/>
    <property type="match status" value="1"/>
</dbReference>
<dbReference type="STRING" id="623280.SAMN05660226_00627"/>
<dbReference type="Gene3D" id="2.60.120.1440">
    <property type="match status" value="1"/>
</dbReference>
<dbReference type="Gene3D" id="3.55.50.30">
    <property type="match status" value="1"/>
</dbReference>
<evidence type="ECO:0000256" key="1">
    <source>
        <dbReference type="SAM" id="Phobius"/>
    </source>
</evidence>
<dbReference type="InterPro" id="IPR006860">
    <property type="entry name" value="FecR"/>
</dbReference>
<dbReference type="GO" id="GO:0016989">
    <property type="term" value="F:sigma factor antagonist activity"/>
    <property type="evidence" value="ECO:0007669"/>
    <property type="project" value="TreeGrafter"/>
</dbReference>
<evidence type="ECO:0000313" key="4">
    <source>
        <dbReference type="EMBL" id="SKB30417.1"/>
    </source>
</evidence>
<dbReference type="InterPro" id="IPR032508">
    <property type="entry name" value="FecR_C"/>
</dbReference>
<dbReference type="OrthoDB" id="1099963at2"/>
<proteinExistence type="predicted"/>
<dbReference type="Pfam" id="PF16344">
    <property type="entry name" value="FecR_C"/>
    <property type="match status" value="1"/>
</dbReference>
<dbReference type="RefSeq" id="WP_079715338.1">
    <property type="nucleotide sequence ID" value="NZ_FUYS01000001.1"/>
</dbReference>
<feature type="domain" description="Protein FecR C-terminal" evidence="3">
    <location>
        <begin position="337"/>
        <end position="396"/>
    </location>
</feature>
<feature type="transmembrane region" description="Helical" evidence="1">
    <location>
        <begin position="99"/>
        <end position="118"/>
    </location>
</feature>
<evidence type="ECO:0000313" key="5">
    <source>
        <dbReference type="Proteomes" id="UP000190541"/>
    </source>
</evidence>
<evidence type="ECO:0000259" key="3">
    <source>
        <dbReference type="Pfam" id="PF16344"/>
    </source>
</evidence>
<protein>
    <submittedName>
        <fullName evidence="4">FecR family protein</fullName>
    </submittedName>
</protein>
<evidence type="ECO:0000259" key="2">
    <source>
        <dbReference type="Pfam" id="PF04773"/>
    </source>
</evidence>
<dbReference type="PANTHER" id="PTHR30273:SF2">
    <property type="entry name" value="PROTEIN FECR"/>
    <property type="match status" value="1"/>
</dbReference>
<dbReference type="InterPro" id="IPR012373">
    <property type="entry name" value="Ferrdict_sens_TM"/>
</dbReference>
<accession>A0A1T5A6P2</accession>
<dbReference type="Proteomes" id="UP000190541">
    <property type="component" value="Unassembled WGS sequence"/>
</dbReference>
<keyword evidence="1" id="KW-1133">Transmembrane helix</keyword>
<dbReference type="EMBL" id="FUYS01000001">
    <property type="protein sequence ID" value="SKB30417.1"/>
    <property type="molecule type" value="Genomic_DNA"/>
</dbReference>
<dbReference type="Pfam" id="PF04773">
    <property type="entry name" value="FecR"/>
    <property type="match status" value="1"/>
</dbReference>
<gene>
    <name evidence="4" type="ORF">SAMN05660226_00627</name>
</gene>
<name>A0A1T5A6P2_9SPHI</name>
<keyword evidence="1" id="KW-0472">Membrane</keyword>